<feature type="transmembrane region" description="Helical" evidence="1">
    <location>
        <begin position="270"/>
        <end position="289"/>
    </location>
</feature>
<evidence type="ECO:0000313" key="4">
    <source>
        <dbReference type="Proteomes" id="UP000646484"/>
    </source>
</evidence>
<dbReference type="Proteomes" id="UP000646484">
    <property type="component" value="Unassembled WGS sequence"/>
</dbReference>
<feature type="transmembrane region" description="Helical" evidence="1">
    <location>
        <begin position="236"/>
        <end position="258"/>
    </location>
</feature>
<dbReference type="InterPro" id="IPR033803">
    <property type="entry name" value="CBD-like_Golvesin-Xly"/>
</dbReference>
<gene>
    <name evidence="3" type="ORF">H8S64_14200</name>
</gene>
<sequence>MTHEKQTEELSKNKILNLHVIHYNIKLLLRSKFLIIYFLFTYGIIIYAQIRNQSNIFYSSSLDELNFSSFIPYMNTFLFSIFLTLPLIVFGSYFLYKERKIDTLETIYYRPISNTKYIRGICFAFICVFGGVATLLLLLTMFTHVFTSSAPFNILHYLFYLLTLLVPTIIFILGLSFFMVTWIKNHILSIIILLGYVFFTVFYITDYQSGLLDPFGITLPNTFSDITGHPNITNYLLQRGCWLFLGLGLIQLTVLNFPRLPNHPSKKQRLYITVTLITIGLLSGITFFISNQCSLSLRHTYSDIYNKFTSAPKATLLSQNIKYEQTHKKMSVNSELLVQNLSGKILDEIILYLNPGLKITSLTSNGIPLPYERKQQVIIIKNQLLVNDSIEFQISYEGRVDENLCYLDIPDKAITNTSDKMYLASRHGKHYAYQEKNFTLLTPEVSWYPTTEPPVNPHSPHETPKNFTNYTLQVSPTGKNKAISQGKKSFNSKYTVFKNEYPLTGISLCIGDYITRRITVDSITYELNIFNKHAHLFKNFGKHKDFSLVDLIRQVKHVAEVTTGKNYPYKRFILTETPVNFTSYFRNAQGGSEFVQPELVFYPERGFGTPISPSKKTTDEQSSSIQNFLLKENNIQHSFSWENILALYSRKKKLLYPDSFEYSKNLHLIFPLFINQMTYLYSSECPCINTIVNITLIDNNATSTDGRKHILPRTEFQAIEYLSGKSLKEALQDEHIESPVLDAILVLKNRELVDILNTRGIPQDSLISFLNTFITRYQFQKVNFQLLNEEFKAKHHIDWEEIIPIWYNCNQIPTYFIQNTYYTIIKTTDGRHRSNVKFSIFNNSNVDGIINIESKTLPPGGLTALRQALDEKKRAHLIKYQAIEIKANTGKEFSFMVDNLRAISLNTNISGNIPNRIQINSTPNAFSSDTTQYTRDLTKEHFLTTPDETIVDNTDPGFKTTQYSGKLRAHLKNDIHTWEKYENFKSQWITTSPDTWKQYIHQEAYGFPIRSYMYKKVKSSNKSAAEWKTNLDREGMFEILVYIPENYIPANNRLKSYIQKYGIFFHDKQEELSYINMNQNQGWHSLGSFYCTPGEHKIFLYDEGDEEQILIADAIKWVYKNTK</sequence>
<dbReference type="EMBL" id="JACOOH010000006">
    <property type="protein sequence ID" value="MBC5622251.1"/>
    <property type="molecule type" value="Genomic_DNA"/>
</dbReference>
<proteinExistence type="predicted"/>
<protein>
    <submittedName>
        <fullName evidence="3">ABC transporter permease</fullName>
    </submittedName>
</protein>
<feature type="transmembrane region" description="Helical" evidence="1">
    <location>
        <begin position="70"/>
        <end position="96"/>
    </location>
</feature>
<keyword evidence="4" id="KW-1185">Reference proteome</keyword>
<keyword evidence="1" id="KW-0812">Transmembrane</keyword>
<feature type="transmembrane region" description="Helical" evidence="1">
    <location>
        <begin position="33"/>
        <end position="50"/>
    </location>
</feature>
<dbReference type="Pfam" id="PF12730">
    <property type="entry name" value="ABC2_membrane_4"/>
    <property type="match status" value="1"/>
</dbReference>
<evidence type="ECO:0000256" key="1">
    <source>
        <dbReference type="SAM" id="Phobius"/>
    </source>
</evidence>
<organism evidence="3 4">
    <name type="scientific">Butyricimonas hominis</name>
    <dbReference type="NCBI Taxonomy" id="2763032"/>
    <lineage>
        <taxon>Bacteria</taxon>
        <taxon>Pseudomonadati</taxon>
        <taxon>Bacteroidota</taxon>
        <taxon>Bacteroidia</taxon>
        <taxon>Bacteroidales</taxon>
        <taxon>Odoribacteraceae</taxon>
        <taxon>Butyricimonas</taxon>
    </lineage>
</organism>
<accession>A0ABR7D2S5</accession>
<feature type="domain" description="Golvesin/Xly CBD-like" evidence="2">
    <location>
        <begin position="992"/>
        <end position="1117"/>
    </location>
</feature>
<dbReference type="Pfam" id="PF25275">
    <property type="entry name" value="Golvesin_C"/>
    <property type="match status" value="1"/>
</dbReference>
<evidence type="ECO:0000259" key="2">
    <source>
        <dbReference type="Pfam" id="PF25275"/>
    </source>
</evidence>
<name>A0ABR7D2S5_9BACT</name>
<feature type="transmembrane region" description="Helical" evidence="1">
    <location>
        <begin position="187"/>
        <end position="205"/>
    </location>
</feature>
<evidence type="ECO:0000313" key="3">
    <source>
        <dbReference type="EMBL" id="MBC5622251.1"/>
    </source>
</evidence>
<comment type="caution">
    <text evidence="3">The sequence shown here is derived from an EMBL/GenBank/DDBJ whole genome shotgun (WGS) entry which is preliminary data.</text>
</comment>
<feature type="transmembrane region" description="Helical" evidence="1">
    <location>
        <begin position="154"/>
        <end position="180"/>
    </location>
</feature>
<keyword evidence="1" id="KW-0472">Membrane</keyword>
<keyword evidence="1" id="KW-1133">Transmembrane helix</keyword>
<feature type="transmembrane region" description="Helical" evidence="1">
    <location>
        <begin position="117"/>
        <end position="142"/>
    </location>
</feature>
<reference evidence="3 4" key="1">
    <citation type="submission" date="2020-08" db="EMBL/GenBank/DDBJ databases">
        <title>Genome public.</title>
        <authorList>
            <person name="Liu C."/>
            <person name="Sun Q."/>
        </authorList>
    </citation>
    <scope>NUCLEOTIDE SEQUENCE [LARGE SCALE GENOMIC DNA]</scope>
    <source>
        <strain evidence="3 4">NSJ-56</strain>
    </source>
</reference>